<dbReference type="AlphaFoldDB" id="A0AAV0KLK5"/>
<dbReference type="EMBL" id="CAMGYJ010000005">
    <property type="protein sequence ID" value="CAI0423309.1"/>
    <property type="molecule type" value="Genomic_DNA"/>
</dbReference>
<feature type="region of interest" description="Disordered" evidence="1">
    <location>
        <begin position="1"/>
        <end position="70"/>
    </location>
</feature>
<comment type="caution">
    <text evidence="2">The sequence shown here is derived from an EMBL/GenBank/DDBJ whole genome shotgun (WGS) entry which is preliminary data.</text>
</comment>
<name>A0AAV0KLK5_9ROSI</name>
<dbReference type="Proteomes" id="UP001154282">
    <property type="component" value="Unassembled WGS sequence"/>
</dbReference>
<evidence type="ECO:0000256" key="1">
    <source>
        <dbReference type="SAM" id="MobiDB-lite"/>
    </source>
</evidence>
<protein>
    <submittedName>
        <fullName evidence="2">Uncharacterized protein</fullName>
    </submittedName>
</protein>
<feature type="compositionally biased region" description="Polar residues" evidence="1">
    <location>
        <begin position="1"/>
        <end position="13"/>
    </location>
</feature>
<accession>A0AAV0KLK5</accession>
<feature type="compositionally biased region" description="Basic and acidic residues" evidence="1">
    <location>
        <begin position="25"/>
        <end position="34"/>
    </location>
</feature>
<organism evidence="2 3">
    <name type="scientific">Linum tenue</name>
    <dbReference type="NCBI Taxonomy" id="586396"/>
    <lineage>
        <taxon>Eukaryota</taxon>
        <taxon>Viridiplantae</taxon>
        <taxon>Streptophyta</taxon>
        <taxon>Embryophyta</taxon>
        <taxon>Tracheophyta</taxon>
        <taxon>Spermatophyta</taxon>
        <taxon>Magnoliopsida</taxon>
        <taxon>eudicotyledons</taxon>
        <taxon>Gunneridae</taxon>
        <taxon>Pentapetalae</taxon>
        <taxon>rosids</taxon>
        <taxon>fabids</taxon>
        <taxon>Malpighiales</taxon>
        <taxon>Linaceae</taxon>
        <taxon>Linum</taxon>
    </lineage>
</organism>
<reference evidence="2" key="1">
    <citation type="submission" date="2022-08" db="EMBL/GenBank/DDBJ databases">
        <authorList>
            <person name="Gutierrez-Valencia J."/>
        </authorList>
    </citation>
    <scope>NUCLEOTIDE SEQUENCE</scope>
</reference>
<evidence type="ECO:0000313" key="3">
    <source>
        <dbReference type="Proteomes" id="UP001154282"/>
    </source>
</evidence>
<proteinExistence type="predicted"/>
<sequence length="164" mass="17799">MQGGTATKTQLNPTGKLPEGLATKRGPETGELARVRFSNLPLQSNNRPPASNRASFEEEKTNGTDLDSGWRQQTQLSFVSKFGEKSSRLIVEEGDSRGRIWKWEGLQATDRIDERRMLNGLEATNGDWNERGAAVGGSWGKAAYGVVPMEGEVGDMLGAGFGAR</sequence>
<keyword evidence="3" id="KW-1185">Reference proteome</keyword>
<feature type="compositionally biased region" description="Polar residues" evidence="1">
    <location>
        <begin position="40"/>
        <end position="54"/>
    </location>
</feature>
<evidence type="ECO:0000313" key="2">
    <source>
        <dbReference type="EMBL" id="CAI0423309.1"/>
    </source>
</evidence>
<gene>
    <name evidence="2" type="ORF">LITE_LOCUS19466</name>
</gene>